<evidence type="ECO:0000313" key="3">
    <source>
        <dbReference type="Proteomes" id="UP001209878"/>
    </source>
</evidence>
<keyword evidence="3" id="KW-1185">Reference proteome</keyword>
<evidence type="ECO:0000313" key="2">
    <source>
        <dbReference type="EMBL" id="KAK2184534.1"/>
    </source>
</evidence>
<dbReference type="AlphaFoldDB" id="A0AAD9UCQ8"/>
<sequence>MYLRIVKSDRAASDGSDGCGGGSSSRPVCVDVRAAAACDIKHGRSAPTI</sequence>
<evidence type="ECO:0000256" key="1">
    <source>
        <dbReference type="SAM" id="MobiDB-lite"/>
    </source>
</evidence>
<organism evidence="2 3">
    <name type="scientific">Ridgeia piscesae</name>
    <name type="common">Tubeworm</name>
    <dbReference type="NCBI Taxonomy" id="27915"/>
    <lineage>
        <taxon>Eukaryota</taxon>
        <taxon>Metazoa</taxon>
        <taxon>Spiralia</taxon>
        <taxon>Lophotrochozoa</taxon>
        <taxon>Annelida</taxon>
        <taxon>Polychaeta</taxon>
        <taxon>Sedentaria</taxon>
        <taxon>Canalipalpata</taxon>
        <taxon>Sabellida</taxon>
        <taxon>Siboglinidae</taxon>
        <taxon>Ridgeia</taxon>
    </lineage>
</organism>
<comment type="caution">
    <text evidence="2">The sequence shown here is derived from an EMBL/GenBank/DDBJ whole genome shotgun (WGS) entry which is preliminary data.</text>
</comment>
<dbReference type="Proteomes" id="UP001209878">
    <property type="component" value="Unassembled WGS sequence"/>
</dbReference>
<accession>A0AAD9UCQ8</accession>
<proteinExistence type="predicted"/>
<dbReference type="EMBL" id="JAODUO010000262">
    <property type="protein sequence ID" value="KAK2184534.1"/>
    <property type="molecule type" value="Genomic_DNA"/>
</dbReference>
<protein>
    <submittedName>
        <fullName evidence="2">Uncharacterized protein</fullName>
    </submittedName>
</protein>
<feature type="region of interest" description="Disordered" evidence="1">
    <location>
        <begin position="1"/>
        <end position="27"/>
    </location>
</feature>
<name>A0AAD9UCQ8_RIDPI</name>
<gene>
    <name evidence="2" type="ORF">NP493_263g02000</name>
</gene>
<feature type="compositionally biased region" description="Basic and acidic residues" evidence="1">
    <location>
        <begin position="1"/>
        <end position="12"/>
    </location>
</feature>
<reference evidence="2" key="1">
    <citation type="journal article" date="2023" name="Mol. Biol. Evol.">
        <title>Third-Generation Sequencing Reveals the Adaptive Role of the Epigenome in Three Deep-Sea Polychaetes.</title>
        <authorList>
            <person name="Perez M."/>
            <person name="Aroh O."/>
            <person name="Sun Y."/>
            <person name="Lan Y."/>
            <person name="Juniper S.K."/>
            <person name="Young C.R."/>
            <person name="Angers B."/>
            <person name="Qian P.Y."/>
        </authorList>
    </citation>
    <scope>NUCLEOTIDE SEQUENCE</scope>
    <source>
        <strain evidence="2">R07B-5</strain>
    </source>
</reference>